<sequence>MSARMEELLRDTLDNVASAVPDESRQSYRKEQARWRRREYRRRCVVALLVFLIVGAVCTIGLLELSGASPDNHVIFYNGAPGTTGDGSRPLGR</sequence>
<keyword evidence="1" id="KW-0812">Transmembrane</keyword>
<dbReference type="EMBL" id="BNDY01000017">
    <property type="protein sequence ID" value="GHI42407.1"/>
    <property type="molecule type" value="Genomic_DNA"/>
</dbReference>
<reference evidence="2" key="1">
    <citation type="submission" date="2024-05" db="EMBL/GenBank/DDBJ databases">
        <title>Whole genome shotgun sequence of Streptomyces violascens NBRC 12920.</title>
        <authorList>
            <person name="Komaki H."/>
            <person name="Tamura T."/>
        </authorList>
    </citation>
    <scope>NUCLEOTIDE SEQUENCE</scope>
    <source>
        <strain evidence="2">NBRC 12920</strain>
    </source>
</reference>
<name>A0ABQ3QYR8_9ACTN</name>
<feature type="transmembrane region" description="Helical" evidence="1">
    <location>
        <begin position="44"/>
        <end position="63"/>
    </location>
</feature>
<dbReference type="Proteomes" id="UP001050808">
    <property type="component" value="Unassembled WGS sequence"/>
</dbReference>
<dbReference type="RefSeq" id="WP_189965432.1">
    <property type="nucleotide sequence ID" value="NZ_BMUA01000013.1"/>
</dbReference>
<evidence type="ECO:0000313" key="2">
    <source>
        <dbReference type="EMBL" id="GHI42407.1"/>
    </source>
</evidence>
<gene>
    <name evidence="2" type="ORF">Sviol_68150</name>
</gene>
<organism evidence="2 3">
    <name type="scientific">Streptomyces violascens</name>
    <dbReference type="NCBI Taxonomy" id="67381"/>
    <lineage>
        <taxon>Bacteria</taxon>
        <taxon>Bacillati</taxon>
        <taxon>Actinomycetota</taxon>
        <taxon>Actinomycetes</taxon>
        <taxon>Kitasatosporales</taxon>
        <taxon>Streptomycetaceae</taxon>
        <taxon>Streptomyces</taxon>
    </lineage>
</organism>
<accession>A0ABQ3QYR8</accession>
<comment type="caution">
    <text evidence="2">The sequence shown here is derived from an EMBL/GenBank/DDBJ whole genome shotgun (WGS) entry which is preliminary data.</text>
</comment>
<keyword evidence="1" id="KW-0472">Membrane</keyword>
<evidence type="ECO:0000256" key="1">
    <source>
        <dbReference type="SAM" id="Phobius"/>
    </source>
</evidence>
<protein>
    <submittedName>
        <fullName evidence="2">Uncharacterized protein</fullName>
    </submittedName>
</protein>
<keyword evidence="1" id="KW-1133">Transmembrane helix</keyword>
<evidence type="ECO:0000313" key="3">
    <source>
        <dbReference type="Proteomes" id="UP001050808"/>
    </source>
</evidence>
<proteinExistence type="predicted"/>
<keyword evidence="3" id="KW-1185">Reference proteome</keyword>